<organism evidence="1 2">
    <name type="scientific">Nitratireductor mangrovi</name>
    <dbReference type="NCBI Taxonomy" id="2599600"/>
    <lineage>
        <taxon>Bacteria</taxon>
        <taxon>Pseudomonadati</taxon>
        <taxon>Pseudomonadota</taxon>
        <taxon>Alphaproteobacteria</taxon>
        <taxon>Hyphomicrobiales</taxon>
        <taxon>Phyllobacteriaceae</taxon>
        <taxon>Nitratireductor</taxon>
    </lineage>
</organism>
<dbReference type="Pfam" id="PF19662">
    <property type="entry name" value="DUF6165"/>
    <property type="match status" value="1"/>
</dbReference>
<dbReference type="Proteomes" id="UP000321389">
    <property type="component" value="Chromosome"/>
</dbReference>
<accession>A0A5B8KZ68</accession>
<gene>
    <name evidence="1" type="ORF">FQ775_11990</name>
</gene>
<protein>
    <submittedName>
        <fullName evidence="1">Uncharacterized protein</fullName>
    </submittedName>
</protein>
<sequence>MTDILVPVSAGELVDKLTILELKLDRITDLARRRNVAAERHALAEVAKTALPPSEALSRHRDALSEVNGELWDVEDALRRKESRQDFGAEFVALARSVYRLNDKRAAIKRDINQLLGSRLVEEKSYGGEEAGP</sequence>
<dbReference type="KEGG" id="niy:FQ775_11990"/>
<evidence type="ECO:0000313" key="1">
    <source>
        <dbReference type="EMBL" id="QDZ01044.1"/>
    </source>
</evidence>
<dbReference type="InterPro" id="IPR046163">
    <property type="entry name" value="DUF6165"/>
</dbReference>
<evidence type="ECO:0000313" key="2">
    <source>
        <dbReference type="Proteomes" id="UP000321389"/>
    </source>
</evidence>
<proteinExistence type="predicted"/>
<dbReference type="EMBL" id="CP042301">
    <property type="protein sequence ID" value="QDZ01044.1"/>
    <property type="molecule type" value="Genomic_DNA"/>
</dbReference>
<dbReference type="RefSeq" id="WP_146299689.1">
    <property type="nucleotide sequence ID" value="NZ_CP042301.2"/>
</dbReference>
<dbReference type="OrthoDB" id="9155693at2"/>
<dbReference type="AlphaFoldDB" id="A0A5B8KZ68"/>
<keyword evidence="2" id="KW-1185">Reference proteome</keyword>
<reference evidence="1" key="1">
    <citation type="submission" date="2020-04" db="EMBL/GenBank/DDBJ databases">
        <title>Nitratireductor sp. nov. isolated from mangrove soil.</title>
        <authorList>
            <person name="Ye Y."/>
        </authorList>
    </citation>
    <scope>NUCLEOTIDE SEQUENCE</scope>
    <source>
        <strain evidence="1">SY7</strain>
    </source>
</reference>
<name>A0A5B8KZ68_9HYPH</name>